<feature type="domain" description="N-acyltransferase N-terminal" evidence="1">
    <location>
        <begin position="25"/>
        <end position="147"/>
    </location>
</feature>
<sequence>MPDSDQNRLALMPIGPDIQLPADGEAKKLLEFCSVSEPDQAAMLQARPDPVQHPDWWWLLRGTVAELRTRMDRPLPANGYTSWPTVPEDSGPVGMFLYAWALLAAVPDLIGVHRRRGISEATTRDAVNDLGGVMSSHYEVTGLRGVGLFPLWGPPQSFCGIDLGIGRHSFTRTEMAFSDGLAGFALQVHIPPIGPLVEEESVASIDHALTFFARHYPDEPVSALVCKSWMLDPQLRDYLKPDSNLLRFQHRWQLIPHLPMDDVSEGDREMMRLGLQVRTPESGDLSEEHLVRIPQDTTLQRAFVDHIRSGGHWHKRTGIQWLLGE</sequence>
<organism evidence="3 4">
    <name type="scientific">Actinopolymorpha singaporensis</name>
    <dbReference type="NCBI Taxonomy" id="117157"/>
    <lineage>
        <taxon>Bacteria</taxon>
        <taxon>Bacillati</taxon>
        <taxon>Actinomycetota</taxon>
        <taxon>Actinomycetes</taxon>
        <taxon>Propionibacteriales</taxon>
        <taxon>Actinopolymorphaceae</taxon>
        <taxon>Actinopolymorpha</taxon>
    </lineage>
</organism>
<dbReference type="InterPro" id="IPR041273">
    <property type="entry name" value="NAT_N"/>
</dbReference>
<evidence type="ECO:0000259" key="1">
    <source>
        <dbReference type="Pfam" id="PF18082"/>
    </source>
</evidence>
<evidence type="ECO:0000313" key="4">
    <source>
        <dbReference type="Proteomes" id="UP000198983"/>
    </source>
</evidence>
<evidence type="ECO:0000259" key="2">
    <source>
        <dbReference type="Pfam" id="PF18164"/>
    </source>
</evidence>
<dbReference type="EMBL" id="LT629732">
    <property type="protein sequence ID" value="SDS18384.1"/>
    <property type="molecule type" value="Genomic_DNA"/>
</dbReference>
<proteinExistence type="predicted"/>
<protein>
    <recommendedName>
        <fullName evidence="5">Acyltransferase</fullName>
    </recommendedName>
</protein>
<reference evidence="3 4" key="1">
    <citation type="submission" date="2016-10" db="EMBL/GenBank/DDBJ databases">
        <authorList>
            <person name="de Groot N.N."/>
        </authorList>
    </citation>
    <scope>NUCLEOTIDE SEQUENCE [LARGE SCALE GENOMIC DNA]</scope>
    <source>
        <strain evidence="3 4">DSM 22024</strain>
    </source>
</reference>
<gene>
    <name evidence="3" type="ORF">SAMN04489717_1881</name>
</gene>
<dbReference type="Gene3D" id="3.40.630.120">
    <property type="match status" value="1"/>
</dbReference>
<dbReference type="Proteomes" id="UP000198983">
    <property type="component" value="Chromosome I"/>
</dbReference>
<evidence type="ECO:0008006" key="5">
    <source>
        <dbReference type="Google" id="ProtNLM"/>
    </source>
</evidence>
<dbReference type="Pfam" id="PF18164">
    <property type="entry name" value="GNAT_C"/>
    <property type="match status" value="1"/>
</dbReference>
<dbReference type="AlphaFoldDB" id="A0A1H1Q4U3"/>
<feature type="domain" description="GNAT-like C-terminal" evidence="2">
    <location>
        <begin position="185"/>
        <end position="319"/>
    </location>
</feature>
<keyword evidence="4" id="KW-1185">Reference proteome</keyword>
<dbReference type="InterPro" id="IPR041644">
    <property type="entry name" value="GNAT_C"/>
</dbReference>
<accession>A0A1H1Q4U3</accession>
<dbReference type="STRING" id="117157.SAMN04489717_1881"/>
<evidence type="ECO:0000313" key="3">
    <source>
        <dbReference type="EMBL" id="SDS18384.1"/>
    </source>
</evidence>
<dbReference type="Pfam" id="PF18082">
    <property type="entry name" value="NAT_N"/>
    <property type="match status" value="1"/>
</dbReference>
<name>A0A1H1Q4U3_9ACTN</name>